<reference evidence="1 2" key="1">
    <citation type="submission" date="2015-08" db="EMBL/GenBank/DDBJ databases">
        <title>Genome sequencing of Penicillium nordicum.</title>
        <authorList>
            <person name="Nguyen H.D."/>
            <person name="Seifert K.A."/>
        </authorList>
    </citation>
    <scope>NUCLEOTIDE SEQUENCE [LARGE SCALE GENOMIC DNA]</scope>
    <source>
        <strain evidence="1 2">DAOMC 185683</strain>
    </source>
</reference>
<accession>A0A0M9WGJ7</accession>
<dbReference type="EMBL" id="LHQQ01000069">
    <property type="protein sequence ID" value="KOS44039.1"/>
    <property type="molecule type" value="Genomic_DNA"/>
</dbReference>
<proteinExistence type="predicted"/>
<name>A0A0M9WGJ7_9EURO</name>
<gene>
    <name evidence="1" type="ORF">ACN38_g5102</name>
</gene>
<sequence>MLHGRTCSVKAVSSLITGALTWKHIEPMFSQKGLPFVSRSLIIYFLLYLSTSRLTSCKTSLFLSHSRVLPPLFFFSSLYNLPLDWRVTN</sequence>
<dbReference type="Proteomes" id="UP000037696">
    <property type="component" value="Unassembled WGS sequence"/>
</dbReference>
<evidence type="ECO:0000313" key="2">
    <source>
        <dbReference type="Proteomes" id="UP000037696"/>
    </source>
</evidence>
<dbReference type="AlphaFoldDB" id="A0A0M9WGJ7"/>
<keyword evidence="2" id="KW-1185">Reference proteome</keyword>
<organism evidence="1 2">
    <name type="scientific">Penicillium nordicum</name>
    <dbReference type="NCBI Taxonomy" id="229535"/>
    <lineage>
        <taxon>Eukaryota</taxon>
        <taxon>Fungi</taxon>
        <taxon>Dikarya</taxon>
        <taxon>Ascomycota</taxon>
        <taxon>Pezizomycotina</taxon>
        <taxon>Eurotiomycetes</taxon>
        <taxon>Eurotiomycetidae</taxon>
        <taxon>Eurotiales</taxon>
        <taxon>Aspergillaceae</taxon>
        <taxon>Penicillium</taxon>
    </lineage>
</organism>
<comment type="caution">
    <text evidence="1">The sequence shown here is derived from an EMBL/GenBank/DDBJ whole genome shotgun (WGS) entry which is preliminary data.</text>
</comment>
<protein>
    <submittedName>
        <fullName evidence="1">Uncharacterized protein</fullName>
    </submittedName>
</protein>
<evidence type="ECO:0000313" key="1">
    <source>
        <dbReference type="EMBL" id="KOS44039.1"/>
    </source>
</evidence>